<dbReference type="PANTHER" id="PTHR37419">
    <property type="entry name" value="SERINE/THREONINE-PROTEIN KINASE TOXIN HIPA"/>
    <property type="match status" value="1"/>
</dbReference>
<dbReference type="Proteomes" id="UP000471640">
    <property type="component" value="Unassembled WGS sequence"/>
</dbReference>
<dbReference type="Gene3D" id="1.10.1070.20">
    <property type="match status" value="1"/>
</dbReference>
<evidence type="ECO:0000313" key="6">
    <source>
        <dbReference type="Proteomes" id="UP000471640"/>
    </source>
</evidence>
<dbReference type="AlphaFoldDB" id="A0A6P1E819"/>
<keyword evidence="3" id="KW-0418">Kinase</keyword>
<dbReference type="RefSeq" id="WP_164657058.1">
    <property type="nucleotide sequence ID" value="NZ_JAAIJR010000257.1"/>
</dbReference>
<dbReference type="PANTHER" id="PTHR37419:SF8">
    <property type="entry name" value="TOXIN YJJJ"/>
    <property type="match status" value="1"/>
</dbReference>
<dbReference type="GO" id="GO:0005829">
    <property type="term" value="C:cytosol"/>
    <property type="evidence" value="ECO:0007669"/>
    <property type="project" value="TreeGrafter"/>
</dbReference>
<evidence type="ECO:0000259" key="4">
    <source>
        <dbReference type="Pfam" id="PF07804"/>
    </source>
</evidence>
<dbReference type="EMBL" id="JAAIJR010000257">
    <property type="protein sequence ID" value="NEX23635.1"/>
    <property type="molecule type" value="Genomic_DNA"/>
</dbReference>
<reference evidence="6" key="1">
    <citation type="journal article" date="2020" name="Microbiol. Resour. Announc.">
        <title>Draft Genome Sequences of Thiorhodococcus mannitoliphagus and Thiorhodococcus minor, Purple Sulfur Photosynthetic Bacteria in the Gammaproteobacterial Family Chromatiaceae.</title>
        <authorList>
            <person name="Aviles F.A."/>
            <person name="Meyer T.E."/>
            <person name="Kyndt J.A."/>
        </authorList>
    </citation>
    <scope>NUCLEOTIDE SEQUENCE [LARGE SCALE GENOMIC DNA]</scope>
    <source>
        <strain evidence="6">DSM 18266</strain>
    </source>
</reference>
<keyword evidence="6" id="KW-1185">Reference proteome</keyword>
<reference evidence="5 6" key="2">
    <citation type="submission" date="2020-02" db="EMBL/GenBank/DDBJ databases">
        <title>Genome sequences of Thiorhodococcus mannitoliphagus and Thiorhodococcus minor, purple sulfur photosynthetic bacteria in the gammaproteobacterial family, Chromatiaceae.</title>
        <authorList>
            <person name="Aviles F.A."/>
            <person name="Meyer T.E."/>
            <person name="Kyndt J.A."/>
        </authorList>
    </citation>
    <scope>NUCLEOTIDE SEQUENCE [LARGE SCALE GENOMIC DNA]</scope>
    <source>
        <strain evidence="5 6">DSM 18266</strain>
    </source>
</reference>
<organism evidence="5 6">
    <name type="scientific">Thiorhodococcus mannitoliphagus</name>
    <dbReference type="NCBI Taxonomy" id="329406"/>
    <lineage>
        <taxon>Bacteria</taxon>
        <taxon>Pseudomonadati</taxon>
        <taxon>Pseudomonadota</taxon>
        <taxon>Gammaproteobacteria</taxon>
        <taxon>Chromatiales</taxon>
        <taxon>Chromatiaceae</taxon>
        <taxon>Thiorhodococcus</taxon>
    </lineage>
</organism>
<comment type="caution">
    <text evidence="5">The sequence shown here is derived from an EMBL/GenBank/DDBJ whole genome shotgun (WGS) entry which is preliminary data.</text>
</comment>
<dbReference type="Pfam" id="PF07804">
    <property type="entry name" value="HipA_C"/>
    <property type="match status" value="1"/>
</dbReference>
<comment type="similarity">
    <text evidence="1">Belongs to the HipA Ser/Thr kinase family.</text>
</comment>
<evidence type="ECO:0000256" key="3">
    <source>
        <dbReference type="ARBA" id="ARBA00022777"/>
    </source>
</evidence>
<dbReference type="GO" id="GO:0004674">
    <property type="term" value="F:protein serine/threonine kinase activity"/>
    <property type="evidence" value="ECO:0007669"/>
    <property type="project" value="TreeGrafter"/>
</dbReference>
<protein>
    <submittedName>
        <fullName evidence="5">HipA domain-containing protein</fullName>
    </submittedName>
</protein>
<sequence>MTSRFGAHECFVYITLPGQTEFVIAGRFVLEQQRGGPLGRFVYGRSYLDRPDAVPIDPVELKLGKATYRTTTQNGIFGALRDASPDHWGRRVIDKHAARVRPGEVDYLLFAPDDRAGALGFGLNQEPPTPKRHFNQTLDLQKLQDLADAFIADVEVPQGAEADQVKDLMLVGTSMGGARPKAVVEDDSDLWIAKFNRTDDPWNFARVEHAMLMLARACGIETAVSKLTTLGNRDLLLVKRFDREKADDGYIRARMISGLTLLRTDDSPQQRERWSYITLAEELRRVSAQPRHDAQELFRRMCFNALISNTDDHPRNHALIARTADWRLSPAYDLTPDTPISLDRRDLALDCGDYGRYAHADNLLSQGPRFYLEPSDARAVIAKMEDQVRATWYETARRAGVTERDCTKIAGAFAYPGFRLPLGDHE</sequence>
<name>A0A6P1E819_9GAMM</name>
<keyword evidence="2" id="KW-0808">Transferase</keyword>
<gene>
    <name evidence="5" type="ORF">G3480_25730</name>
</gene>
<dbReference type="InterPro" id="IPR052028">
    <property type="entry name" value="HipA_Ser/Thr_kinase"/>
</dbReference>
<evidence type="ECO:0000256" key="1">
    <source>
        <dbReference type="ARBA" id="ARBA00010164"/>
    </source>
</evidence>
<evidence type="ECO:0000313" key="5">
    <source>
        <dbReference type="EMBL" id="NEX23635.1"/>
    </source>
</evidence>
<proteinExistence type="inferred from homology"/>
<accession>A0A6P1E819</accession>
<evidence type="ECO:0000256" key="2">
    <source>
        <dbReference type="ARBA" id="ARBA00022679"/>
    </source>
</evidence>
<feature type="domain" description="HipA-like C-terminal" evidence="4">
    <location>
        <begin position="173"/>
        <end position="392"/>
    </location>
</feature>
<dbReference type="InterPro" id="IPR012893">
    <property type="entry name" value="HipA-like_C"/>
</dbReference>